<organism evidence="1 2">
    <name type="scientific">Microbacterium bandirmense</name>
    <dbReference type="NCBI Taxonomy" id="3122050"/>
    <lineage>
        <taxon>Bacteria</taxon>
        <taxon>Bacillati</taxon>
        <taxon>Actinomycetota</taxon>
        <taxon>Actinomycetes</taxon>
        <taxon>Micrococcales</taxon>
        <taxon>Microbacteriaceae</taxon>
        <taxon>Microbacterium</taxon>
    </lineage>
</organism>
<dbReference type="InterPro" id="IPR027417">
    <property type="entry name" value="P-loop_NTPase"/>
</dbReference>
<comment type="caution">
    <text evidence="1">The sequence shown here is derived from an EMBL/GenBank/DDBJ whole genome shotgun (WGS) entry which is preliminary data.</text>
</comment>
<dbReference type="Proteomes" id="UP001371224">
    <property type="component" value="Unassembled WGS sequence"/>
</dbReference>
<evidence type="ECO:0000313" key="2">
    <source>
        <dbReference type="Proteomes" id="UP001371224"/>
    </source>
</evidence>
<name>A0ABU8LCN4_9MICO</name>
<dbReference type="SUPFAM" id="SSF52540">
    <property type="entry name" value="P-loop containing nucleoside triphosphate hydrolases"/>
    <property type="match status" value="1"/>
</dbReference>
<dbReference type="Gene3D" id="3.40.50.300">
    <property type="entry name" value="P-loop containing nucleotide triphosphate hydrolases"/>
    <property type="match status" value="1"/>
</dbReference>
<accession>A0ABU8LCN4</accession>
<proteinExistence type="predicted"/>
<keyword evidence="2" id="KW-1185">Reference proteome</keyword>
<dbReference type="EMBL" id="JBBDGM010000005">
    <property type="protein sequence ID" value="MEJ1088092.1"/>
    <property type="molecule type" value="Genomic_DNA"/>
</dbReference>
<dbReference type="Pfam" id="PF13671">
    <property type="entry name" value="AAA_33"/>
    <property type="match status" value="1"/>
</dbReference>
<gene>
    <name evidence="1" type="ORF">WDU99_07165</name>
</gene>
<reference evidence="1 2" key="1">
    <citation type="submission" date="2024-02" db="EMBL/GenBank/DDBJ databases">
        <authorList>
            <person name="Saticioglu I.B."/>
        </authorList>
    </citation>
    <scope>NUCLEOTIDE SEQUENCE [LARGE SCALE GENOMIC DNA]</scope>
    <source>
        <strain evidence="1 2">Mu-80</strain>
    </source>
</reference>
<protein>
    <submittedName>
        <fullName evidence="1">AAA family ATPase</fullName>
    </submittedName>
</protein>
<sequence length="182" mass="19344">MTLLILLNGPPASGKSTAARLWAERTPLTLCLDLDVLRAMLSGWRQATTEAGLLTRDLAARVVHAQLIEGRDVIIPQFIGAAGVPFIDRLHAIADDAGATFVEIALRIDAASASRHFEARAEAEGPQDRHGELDAPLTEVIRAHEVFLGTRADLIRIDSVDGDPAATARALGEAVESLALDG</sequence>
<dbReference type="RefSeq" id="WP_337331761.1">
    <property type="nucleotide sequence ID" value="NZ_JBBDGM010000005.1"/>
</dbReference>
<evidence type="ECO:0000313" key="1">
    <source>
        <dbReference type="EMBL" id="MEJ1088092.1"/>
    </source>
</evidence>